<evidence type="ECO:0000313" key="8">
    <source>
        <dbReference type="EMBL" id="ETN40986.1"/>
    </source>
</evidence>
<feature type="region of interest" description="Disordered" evidence="7">
    <location>
        <begin position="1"/>
        <end position="23"/>
    </location>
</feature>
<dbReference type="AlphaFoldDB" id="W2RWW4"/>
<comment type="function">
    <text evidence="1">Core component of nucleosome. Nucleosomes wrap and compact DNA into chromatin, limiting DNA accessibility to the cellular machineries which require DNA as a template. Histones thereby play a central role in transcription regulation, DNA repair, DNA replication and chromosomal stability. DNA accessibility is regulated via a complex set of post-translational modifications of histones, also called histone code, and nucleosome remodeling.</text>
</comment>
<comment type="similarity">
    <text evidence="3">Belongs to the histone H3 family.</text>
</comment>
<accession>W2RWW4</accession>
<evidence type="ECO:0000256" key="6">
    <source>
        <dbReference type="ARBA" id="ARBA00023269"/>
    </source>
</evidence>
<name>W2RWW4_CYPE1</name>
<evidence type="ECO:0000256" key="1">
    <source>
        <dbReference type="ARBA" id="ARBA00002001"/>
    </source>
</evidence>
<dbReference type="EMBL" id="KB822719">
    <property type="protein sequence ID" value="ETN40986.1"/>
    <property type="molecule type" value="Genomic_DNA"/>
</dbReference>
<keyword evidence="5" id="KW-0158">Chromosome</keyword>
<keyword evidence="6" id="KW-0238">DNA-binding</keyword>
<evidence type="ECO:0000313" key="9">
    <source>
        <dbReference type="Proteomes" id="UP000030752"/>
    </source>
</evidence>
<dbReference type="GO" id="GO:0000786">
    <property type="term" value="C:nucleosome"/>
    <property type="evidence" value="ECO:0007669"/>
    <property type="project" value="UniProtKB-KW"/>
</dbReference>
<dbReference type="Proteomes" id="UP000030752">
    <property type="component" value="Unassembled WGS sequence"/>
</dbReference>
<dbReference type="InParanoid" id="W2RWW4"/>
<comment type="subunit">
    <text evidence="4">The nucleosome is a histone octamer containing two molecules each of H2A, H2B, H3 and H4 assembled in one H3-H4 heterotetramer and two H2A-H2B heterodimers. The octamer wraps approximately 147 bp of DNA.</text>
</comment>
<dbReference type="SUPFAM" id="SSF47113">
    <property type="entry name" value="Histone-fold"/>
    <property type="match status" value="1"/>
</dbReference>
<feature type="non-terminal residue" evidence="8">
    <location>
        <position position="1"/>
    </location>
</feature>
<dbReference type="OrthoDB" id="842664at2759"/>
<dbReference type="HOGENOM" id="CLU_3001955_0_0_1"/>
<dbReference type="InterPro" id="IPR009072">
    <property type="entry name" value="Histone-fold"/>
</dbReference>
<evidence type="ECO:0000256" key="2">
    <source>
        <dbReference type="ARBA" id="ARBA00004286"/>
    </source>
</evidence>
<dbReference type="VEuPathDB" id="FungiDB:HMPREF1541_02918"/>
<dbReference type="RefSeq" id="XP_008715495.1">
    <property type="nucleotide sequence ID" value="XM_008717273.1"/>
</dbReference>
<dbReference type="GeneID" id="19970257"/>
<evidence type="ECO:0000256" key="3">
    <source>
        <dbReference type="ARBA" id="ARBA00010343"/>
    </source>
</evidence>
<dbReference type="PANTHER" id="PTHR45810:SF1">
    <property type="entry name" value="HISTONE H3-LIKE CENTROMERIC PROTEIN A"/>
    <property type="match status" value="1"/>
</dbReference>
<dbReference type="STRING" id="1220924.W2RWW4"/>
<evidence type="ECO:0000256" key="7">
    <source>
        <dbReference type="SAM" id="MobiDB-lite"/>
    </source>
</evidence>
<sequence>ANQQRIGRQATLAAKNTTGKVKKPCRYKPGTVALREIQRYQKSTELLIQRLPFIRLV</sequence>
<protein>
    <submittedName>
        <fullName evidence="8">Histone H3</fullName>
    </submittedName>
</protein>
<dbReference type="PRINTS" id="PR00622">
    <property type="entry name" value="HISTONEH3"/>
</dbReference>
<reference evidence="8 9" key="1">
    <citation type="submission" date="2013-03" db="EMBL/GenBank/DDBJ databases">
        <title>The Genome Sequence of Phialophora europaea CBS 101466.</title>
        <authorList>
            <consortium name="The Broad Institute Genomics Platform"/>
            <person name="Cuomo C."/>
            <person name="de Hoog S."/>
            <person name="Gorbushina A."/>
            <person name="Walker B."/>
            <person name="Young S.K."/>
            <person name="Zeng Q."/>
            <person name="Gargeya S."/>
            <person name="Fitzgerald M."/>
            <person name="Haas B."/>
            <person name="Abouelleil A."/>
            <person name="Allen A.W."/>
            <person name="Alvarado L."/>
            <person name="Arachchi H.M."/>
            <person name="Berlin A.M."/>
            <person name="Chapman S.B."/>
            <person name="Gainer-Dewar J."/>
            <person name="Goldberg J."/>
            <person name="Griggs A."/>
            <person name="Gujja S."/>
            <person name="Hansen M."/>
            <person name="Howarth C."/>
            <person name="Imamovic A."/>
            <person name="Ireland A."/>
            <person name="Larimer J."/>
            <person name="McCowan C."/>
            <person name="Murphy C."/>
            <person name="Pearson M."/>
            <person name="Poon T.W."/>
            <person name="Priest M."/>
            <person name="Roberts A."/>
            <person name="Saif S."/>
            <person name="Shea T."/>
            <person name="Sisk P."/>
            <person name="Sykes S."/>
            <person name="Wortman J."/>
            <person name="Nusbaum C."/>
            <person name="Birren B."/>
        </authorList>
    </citation>
    <scope>NUCLEOTIDE SEQUENCE [LARGE SCALE GENOMIC DNA]</scope>
    <source>
        <strain evidence="8 9">CBS 101466</strain>
    </source>
</reference>
<gene>
    <name evidence="8" type="ORF">HMPREF1541_02918</name>
</gene>
<dbReference type="GO" id="GO:0003677">
    <property type="term" value="F:DNA binding"/>
    <property type="evidence" value="ECO:0007669"/>
    <property type="project" value="InterPro"/>
</dbReference>
<dbReference type="Gene3D" id="1.10.20.10">
    <property type="entry name" value="Histone, subunit A"/>
    <property type="match status" value="1"/>
</dbReference>
<dbReference type="GO" id="GO:0030527">
    <property type="term" value="F:structural constituent of chromatin"/>
    <property type="evidence" value="ECO:0007669"/>
    <property type="project" value="InterPro"/>
</dbReference>
<dbReference type="PANTHER" id="PTHR45810">
    <property type="entry name" value="HISTONE H3.2"/>
    <property type="match status" value="1"/>
</dbReference>
<comment type="subcellular location">
    <subcellularLocation>
        <location evidence="2">Chromosome</location>
    </subcellularLocation>
</comment>
<dbReference type="GO" id="GO:0046982">
    <property type="term" value="F:protein heterodimerization activity"/>
    <property type="evidence" value="ECO:0007669"/>
    <property type="project" value="InterPro"/>
</dbReference>
<keyword evidence="9" id="KW-1185">Reference proteome</keyword>
<evidence type="ECO:0000256" key="5">
    <source>
        <dbReference type="ARBA" id="ARBA00022454"/>
    </source>
</evidence>
<keyword evidence="6" id="KW-0544">Nucleosome core</keyword>
<dbReference type="InterPro" id="IPR000164">
    <property type="entry name" value="Histone_H3/CENP-A"/>
</dbReference>
<dbReference type="eggNOG" id="KOG1745">
    <property type="taxonomic scope" value="Eukaryota"/>
</dbReference>
<proteinExistence type="inferred from homology"/>
<evidence type="ECO:0000256" key="4">
    <source>
        <dbReference type="ARBA" id="ARBA00011538"/>
    </source>
</evidence>
<organism evidence="8 9">
    <name type="scientific">Cyphellophora europaea (strain CBS 101466)</name>
    <name type="common">Phialophora europaea</name>
    <dbReference type="NCBI Taxonomy" id="1220924"/>
    <lineage>
        <taxon>Eukaryota</taxon>
        <taxon>Fungi</taxon>
        <taxon>Dikarya</taxon>
        <taxon>Ascomycota</taxon>
        <taxon>Pezizomycotina</taxon>
        <taxon>Eurotiomycetes</taxon>
        <taxon>Chaetothyriomycetidae</taxon>
        <taxon>Chaetothyriales</taxon>
        <taxon>Cyphellophoraceae</taxon>
        <taxon>Cyphellophora</taxon>
    </lineage>
</organism>